<comment type="caution">
    <text evidence="2">The sequence shown here is derived from an EMBL/GenBank/DDBJ whole genome shotgun (WGS) entry which is preliminary data.</text>
</comment>
<dbReference type="Proteomes" id="UP000298390">
    <property type="component" value="Unassembled WGS sequence"/>
</dbReference>
<dbReference type="EMBL" id="SEKV01000408">
    <property type="protein sequence ID" value="TFY57707.1"/>
    <property type="molecule type" value="Genomic_DNA"/>
</dbReference>
<name>A0A4Y9Y817_9APHY</name>
<protein>
    <recommendedName>
        <fullName evidence="1">F-box domain-containing protein</fullName>
    </recommendedName>
</protein>
<evidence type="ECO:0000313" key="3">
    <source>
        <dbReference type="Proteomes" id="UP000298390"/>
    </source>
</evidence>
<dbReference type="STRING" id="34475.A0A4Y9Y817"/>
<dbReference type="Pfam" id="PF00646">
    <property type="entry name" value="F-box"/>
    <property type="match status" value="1"/>
</dbReference>
<dbReference type="SUPFAM" id="SSF52047">
    <property type="entry name" value="RNI-like"/>
    <property type="match status" value="1"/>
</dbReference>
<reference evidence="2 3" key="1">
    <citation type="submission" date="2019-01" db="EMBL/GenBank/DDBJ databases">
        <title>Genome sequencing of the rare red list fungi Fomitopsis rosea.</title>
        <authorList>
            <person name="Buettner E."/>
            <person name="Kellner H."/>
        </authorList>
    </citation>
    <scope>NUCLEOTIDE SEQUENCE [LARGE SCALE GENOMIC DNA]</scope>
    <source>
        <strain evidence="2 3">DSM 105464</strain>
    </source>
</reference>
<dbReference type="Gene3D" id="3.80.10.10">
    <property type="entry name" value="Ribonuclease Inhibitor"/>
    <property type="match status" value="1"/>
</dbReference>
<sequence>MDVSNIALGWPYEPWYLARVVGNATSSNTQRWLQCDDLLRLILSEASQQDLVSASLVCRAFAAVARSFILQQFVLDVGDEDRCKRRLAELCSAQDIAKCVRKLVITGEPKHKSWWKHLDELDDGEDSEPERSEALEELQRHIRDGTFGEGLTEVSWDAGLDIPASLIDTTQAAFPECTFTLDKYAGSALPPMPKLVSLDATVRFRHDPLLQLQPIFLQSPRLRCLRMTPYNRTGCIVPVVQLDELEEERAPPFLTYDSTRPLCHMTGPSIEELVLEQMSWSDEGATQCLEGMSWSRLRKLELNRCRAIPLLRACVSPCLPSLSEFKFTMWCEDYDEQTCASAAEALHNFLFSASGLEGLHLEGPYHSLVSTIAAHHGPTLQSLVLHEHERREDPQRPTLNTRDLRGLGKSCTTLRHLGIDVDANYSITQDTVSEPGTLTSILNSLKHFPALNKLTLYTPIGIAGPETRHSDYRLNLLKEHAGFIMLPDIGDASAIPIGRRGKLQTIVVNIGEQDRQMGIGYPAPWVLWERDNRTQVTLERVVPGHGKALIKASRTGVIPFSFTPRDALKFFRIVESTSSRL</sequence>
<dbReference type="AlphaFoldDB" id="A0A4Y9Y817"/>
<organism evidence="2 3">
    <name type="scientific">Rhodofomes roseus</name>
    <dbReference type="NCBI Taxonomy" id="34475"/>
    <lineage>
        <taxon>Eukaryota</taxon>
        <taxon>Fungi</taxon>
        <taxon>Dikarya</taxon>
        <taxon>Basidiomycota</taxon>
        <taxon>Agaricomycotina</taxon>
        <taxon>Agaricomycetes</taxon>
        <taxon>Polyporales</taxon>
        <taxon>Rhodofomes</taxon>
    </lineage>
</organism>
<dbReference type="InterPro" id="IPR001810">
    <property type="entry name" value="F-box_dom"/>
</dbReference>
<accession>A0A4Y9Y817</accession>
<proteinExistence type="predicted"/>
<evidence type="ECO:0000313" key="2">
    <source>
        <dbReference type="EMBL" id="TFY57707.1"/>
    </source>
</evidence>
<dbReference type="CDD" id="cd09917">
    <property type="entry name" value="F-box_SF"/>
    <property type="match status" value="1"/>
</dbReference>
<dbReference type="InterPro" id="IPR032675">
    <property type="entry name" value="LRR_dom_sf"/>
</dbReference>
<evidence type="ECO:0000259" key="1">
    <source>
        <dbReference type="Pfam" id="PF00646"/>
    </source>
</evidence>
<feature type="domain" description="F-box" evidence="1">
    <location>
        <begin position="36"/>
        <end position="69"/>
    </location>
</feature>
<gene>
    <name evidence="2" type="ORF">EVJ58_g6861</name>
</gene>